<proteinExistence type="predicted"/>
<comment type="caution">
    <text evidence="1">The sequence shown here is derived from an EMBL/GenBank/DDBJ whole genome shotgun (WGS) entry which is preliminary data.</text>
</comment>
<accession>A0A829X492</accession>
<reference evidence="1 2" key="1">
    <citation type="submission" date="2013-04" db="EMBL/GenBank/DDBJ databases">
        <title>Gluconobacter oxydans NBRC 3293 whole genome sequence.</title>
        <authorList>
            <person name="Matsutani M."/>
            <person name="Yakushi T."/>
            <person name="Matsushita K."/>
        </authorList>
    </citation>
    <scope>NUCLEOTIDE SEQUENCE [LARGE SCALE GENOMIC DNA]</scope>
    <source>
        <strain evidence="1 2">NBRC 3293</strain>
    </source>
</reference>
<dbReference type="EMBL" id="BARJ01000010">
    <property type="protein sequence ID" value="GEM17660.1"/>
    <property type="molecule type" value="Genomic_DNA"/>
</dbReference>
<dbReference type="AlphaFoldDB" id="A0A829X492"/>
<organism evidence="1 2">
    <name type="scientific">Gluconobacter oxydans NBRC 3293</name>
    <dbReference type="NCBI Taxonomy" id="1315969"/>
    <lineage>
        <taxon>Bacteria</taxon>
        <taxon>Pseudomonadati</taxon>
        <taxon>Pseudomonadota</taxon>
        <taxon>Alphaproteobacteria</taxon>
        <taxon>Acetobacterales</taxon>
        <taxon>Acetobacteraceae</taxon>
        <taxon>Gluconobacter</taxon>
    </lineage>
</organism>
<protein>
    <submittedName>
        <fullName evidence="1">Uncharacterized protein</fullName>
    </submittedName>
</protein>
<evidence type="ECO:0000313" key="1">
    <source>
        <dbReference type="EMBL" id="GEM17660.1"/>
    </source>
</evidence>
<evidence type="ECO:0000313" key="2">
    <source>
        <dbReference type="Proteomes" id="UP000484858"/>
    </source>
</evidence>
<dbReference type="Proteomes" id="UP000484858">
    <property type="component" value="Unassembled WGS sequence"/>
</dbReference>
<name>A0A829X492_GLUOY</name>
<sequence length="37" mass="4153">MKKDPSIVRHRHVTAMTAGTINPLLSVFHKKSPVRQA</sequence>
<gene>
    <name evidence="1" type="ORF">NBRC3293_2157</name>
</gene>